<keyword evidence="2" id="KW-1185">Reference proteome</keyword>
<dbReference type="Proteomes" id="UP001239111">
    <property type="component" value="Chromosome 2"/>
</dbReference>
<sequence length="176" mass="19818">MSTSTPAAMRRMRPVVSSYKDEIIQDDRDDYPEEARKRQCLRCWEKLAAKLENLLSQVTPQLSSAFSFIEASLIKALTEGHWVLLEEINLASAETLECLSGSFEGSSGLSSLLERGDRDPVKRHPDFTMFACMNSVTDVGKKELPIGLRNRFTEFYVDESIDKSDLLLLVGSHLVE</sequence>
<reference evidence="1" key="1">
    <citation type="submission" date="2023-04" db="EMBL/GenBank/DDBJ databases">
        <title>A chromosome-level genome assembly of the parasitoid wasp Eretmocerus hayati.</title>
        <authorList>
            <person name="Zhong Y."/>
            <person name="Liu S."/>
            <person name="Liu Y."/>
        </authorList>
    </citation>
    <scope>NUCLEOTIDE SEQUENCE</scope>
    <source>
        <strain evidence="1">ZJU_SS_LIU_2023</strain>
    </source>
</reference>
<organism evidence="1 2">
    <name type="scientific">Eretmocerus hayati</name>
    <dbReference type="NCBI Taxonomy" id="131215"/>
    <lineage>
        <taxon>Eukaryota</taxon>
        <taxon>Metazoa</taxon>
        <taxon>Ecdysozoa</taxon>
        <taxon>Arthropoda</taxon>
        <taxon>Hexapoda</taxon>
        <taxon>Insecta</taxon>
        <taxon>Pterygota</taxon>
        <taxon>Neoptera</taxon>
        <taxon>Endopterygota</taxon>
        <taxon>Hymenoptera</taxon>
        <taxon>Apocrita</taxon>
        <taxon>Proctotrupomorpha</taxon>
        <taxon>Chalcidoidea</taxon>
        <taxon>Aphelinidae</taxon>
        <taxon>Aphelininae</taxon>
        <taxon>Eretmocerus</taxon>
    </lineage>
</organism>
<dbReference type="EMBL" id="CM056742">
    <property type="protein sequence ID" value="KAJ8677941.1"/>
    <property type="molecule type" value="Genomic_DNA"/>
</dbReference>
<accession>A0ACC2P4E2</accession>
<proteinExistence type="predicted"/>
<protein>
    <submittedName>
        <fullName evidence="1">Uncharacterized protein</fullName>
    </submittedName>
</protein>
<evidence type="ECO:0000313" key="1">
    <source>
        <dbReference type="EMBL" id="KAJ8677941.1"/>
    </source>
</evidence>
<gene>
    <name evidence="1" type="ORF">QAD02_013728</name>
</gene>
<name>A0ACC2P4E2_9HYME</name>
<comment type="caution">
    <text evidence="1">The sequence shown here is derived from an EMBL/GenBank/DDBJ whole genome shotgun (WGS) entry which is preliminary data.</text>
</comment>
<evidence type="ECO:0000313" key="2">
    <source>
        <dbReference type="Proteomes" id="UP001239111"/>
    </source>
</evidence>